<evidence type="ECO:0000313" key="8">
    <source>
        <dbReference type="Proteomes" id="UP000799764"/>
    </source>
</evidence>
<evidence type="ECO:0000256" key="2">
    <source>
        <dbReference type="ARBA" id="ARBA00022723"/>
    </source>
</evidence>
<evidence type="ECO:0000256" key="1">
    <source>
        <dbReference type="ARBA" id="ARBA00004123"/>
    </source>
</evidence>
<dbReference type="PANTHER" id="PTHR46910:SF3">
    <property type="entry name" value="HALOTOLERANCE PROTEIN 9-RELATED"/>
    <property type="match status" value="1"/>
</dbReference>
<evidence type="ECO:0000313" key="7">
    <source>
        <dbReference type="EMBL" id="KAF2446662.1"/>
    </source>
</evidence>
<dbReference type="Pfam" id="PF00172">
    <property type="entry name" value="Zn_clus"/>
    <property type="match status" value="1"/>
</dbReference>
<dbReference type="CDD" id="cd00067">
    <property type="entry name" value="GAL4"/>
    <property type="match status" value="1"/>
</dbReference>
<dbReference type="EMBL" id="MU001498">
    <property type="protein sequence ID" value="KAF2446662.1"/>
    <property type="molecule type" value="Genomic_DNA"/>
</dbReference>
<dbReference type="SMART" id="SM00066">
    <property type="entry name" value="GAL4"/>
    <property type="match status" value="1"/>
</dbReference>
<feature type="compositionally biased region" description="Low complexity" evidence="5">
    <location>
        <begin position="187"/>
        <end position="198"/>
    </location>
</feature>
<dbReference type="GO" id="GO:0008270">
    <property type="term" value="F:zinc ion binding"/>
    <property type="evidence" value="ECO:0007669"/>
    <property type="project" value="InterPro"/>
</dbReference>
<dbReference type="GO" id="GO:0005634">
    <property type="term" value="C:nucleus"/>
    <property type="evidence" value="ECO:0007669"/>
    <property type="project" value="UniProtKB-SubCell"/>
</dbReference>
<dbReference type="Gene3D" id="4.10.240.10">
    <property type="entry name" value="Zn(2)-C6 fungal-type DNA-binding domain"/>
    <property type="match status" value="1"/>
</dbReference>
<feature type="domain" description="Zn(2)-C6 fungal-type" evidence="6">
    <location>
        <begin position="18"/>
        <end position="48"/>
    </location>
</feature>
<dbReference type="GO" id="GO:0003677">
    <property type="term" value="F:DNA binding"/>
    <property type="evidence" value="ECO:0007669"/>
    <property type="project" value="UniProtKB-KW"/>
</dbReference>
<evidence type="ECO:0000256" key="4">
    <source>
        <dbReference type="ARBA" id="ARBA00023242"/>
    </source>
</evidence>
<comment type="subcellular location">
    <subcellularLocation>
        <location evidence="1">Nucleus</location>
    </subcellularLocation>
</comment>
<reference evidence="7" key="1">
    <citation type="journal article" date="2020" name="Stud. Mycol.">
        <title>101 Dothideomycetes genomes: a test case for predicting lifestyles and emergence of pathogens.</title>
        <authorList>
            <person name="Haridas S."/>
            <person name="Albert R."/>
            <person name="Binder M."/>
            <person name="Bloem J."/>
            <person name="Labutti K."/>
            <person name="Salamov A."/>
            <person name="Andreopoulos B."/>
            <person name="Baker S."/>
            <person name="Barry K."/>
            <person name="Bills G."/>
            <person name="Bluhm B."/>
            <person name="Cannon C."/>
            <person name="Castanera R."/>
            <person name="Culley D."/>
            <person name="Daum C."/>
            <person name="Ezra D."/>
            <person name="Gonzalez J."/>
            <person name="Henrissat B."/>
            <person name="Kuo A."/>
            <person name="Liang C."/>
            <person name="Lipzen A."/>
            <person name="Lutzoni F."/>
            <person name="Magnuson J."/>
            <person name="Mondo S."/>
            <person name="Nolan M."/>
            <person name="Ohm R."/>
            <person name="Pangilinan J."/>
            <person name="Park H.-J."/>
            <person name="Ramirez L."/>
            <person name="Alfaro M."/>
            <person name="Sun H."/>
            <person name="Tritt A."/>
            <person name="Yoshinaga Y."/>
            <person name="Zwiers L.-H."/>
            <person name="Turgeon B."/>
            <person name="Goodwin S."/>
            <person name="Spatafora J."/>
            <person name="Crous P."/>
            <person name="Grigoriev I."/>
        </authorList>
    </citation>
    <scope>NUCLEOTIDE SEQUENCE</scope>
    <source>
        <strain evidence="7">CBS 690.94</strain>
    </source>
</reference>
<feature type="non-terminal residue" evidence="7">
    <location>
        <position position="1"/>
    </location>
</feature>
<name>A0A9P4UEX6_9PLEO</name>
<protein>
    <recommendedName>
        <fullName evidence="6">Zn(2)-C6 fungal-type domain-containing protein</fullName>
    </recommendedName>
</protein>
<dbReference type="InterPro" id="IPR050987">
    <property type="entry name" value="AtrR-like"/>
</dbReference>
<proteinExistence type="predicted"/>
<keyword evidence="2" id="KW-0479">Metal-binding</keyword>
<dbReference type="Proteomes" id="UP000799764">
    <property type="component" value="Unassembled WGS sequence"/>
</dbReference>
<dbReference type="OrthoDB" id="2328572at2759"/>
<feature type="region of interest" description="Disordered" evidence="5">
    <location>
        <begin position="169"/>
        <end position="204"/>
    </location>
</feature>
<comment type="caution">
    <text evidence="7">The sequence shown here is derived from an EMBL/GenBank/DDBJ whole genome shotgun (WGS) entry which is preliminary data.</text>
</comment>
<dbReference type="GO" id="GO:0000981">
    <property type="term" value="F:DNA-binding transcription factor activity, RNA polymerase II-specific"/>
    <property type="evidence" value="ECO:0007669"/>
    <property type="project" value="InterPro"/>
</dbReference>
<gene>
    <name evidence="7" type="ORF">P171DRAFT_512465</name>
</gene>
<evidence type="ECO:0000259" key="6">
    <source>
        <dbReference type="PROSITE" id="PS50048"/>
    </source>
</evidence>
<accession>A0A9P4UEX6</accession>
<dbReference type="PANTHER" id="PTHR46910">
    <property type="entry name" value="TRANSCRIPTION FACTOR PDR1"/>
    <property type="match status" value="1"/>
</dbReference>
<dbReference type="PROSITE" id="PS50048">
    <property type="entry name" value="ZN2_CY6_FUNGAL_2"/>
    <property type="match status" value="1"/>
</dbReference>
<sequence>MSDSAQGQAPKNPKLRSACDQCNLSKVKCSGHRDGCTRCRNLRVECVYGESRVGKVQPPRKRKKSEQHTVSIESPIRIDEGSLEVALQQWPSDTWGATSWEGDTLSLNDMFENLDATVDTNNNSSADDTLDSMISLDALGSQPSPASRLLSGSSTTSSRDSALSILESNRNSGSSVTPKVPHPLPTLPSSTNLPSSRTAAQSEPILTRSKMDSKCFLACTQILITLENYIVSELKALDLILSVVRKACDELRRLIQYQQESRCDRCLFLFVATMHQVVELLDAGSRCMNDNEDAHHDMPGALNSGFIPSFGFGGFSVSAEDQRSWKVHLIRRETQHVDEAFKCLVALSKLGPPSCAPTDPESVKQRENCITGLQTRFKEICERMFE</sequence>
<keyword evidence="4" id="KW-0539">Nucleus</keyword>
<dbReference type="AlphaFoldDB" id="A0A9P4UEX6"/>
<dbReference type="InterPro" id="IPR036864">
    <property type="entry name" value="Zn2-C6_fun-type_DNA-bd_sf"/>
</dbReference>
<keyword evidence="3" id="KW-0238">DNA-binding</keyword>
<keyword evidence="8" id="KW-1185">Reference proteome</keyword>
<organism evidence="7 8">
    <name type="scientific">Karstenula rhodostoma CBS 690.94</name>
    <dbReference type="NCBI Taxonomy" id="1392251"/>
    <lineage>
        <taxon>Eukaryota</taxon>
        <taxon>Fungi</taxon>
        <taxon>Dikarya</taxon>
        <taxon>Ascomycota</taxon>
        <taxon>Pezizomycotina</taxon>
        <taxon>Dothideomycetes</taxon>
        <taxon>Pleosporomycetidae</taxon>
        <taxon>Pleosporales</taxon>
        <taxon>Massarineae</taxon>
        <taxon>Didymosphaeriaceae</taxon>
        <taxon>Karstenula</taxon>
    </lineage>
</organism>
<dbReference type="InterPro" id="IPR001138">
    <property type="entry name" value="Zn2Cys6_DnaBD"/>
</dbReference>
<evidence type="ECO:0000256" key="5">
    <source>
        <dbReference type="SAM" id="MobiDB-lite"/>
    </source>
</evidence>
<evidence type="ECO:0000256" key="3">
    <source>
        <dbReference type="ARBA" id="ARBA00023125"/>
    </source>
</evidence>
<dbReference type="SUPFAM" id="SSF57701">
    <property type="entry name" value="Zn2/Cys6 DNA-binding domain"/>
    <property type="match status" value="1"/>
</dbReference>